<proteinExistence type="predicted"/>
<feature type="region of interest" description="Disordered" evidence="1">
    <location>
        <begin position="322"/>
        <end position="409"/>
    </location>
</feature>
<organism evidence="2 3">
    <name type="scientific">Stigmatella aurantiaca (strain DW4/3-1)</name>
    <dbReference type="NCBI Taxonomy" id="378806"/>
    <lineage>
        <taxon>Bacteria</taxon>
        <taxon>Pseudomonadati</taxon>
        <taxon>Myxococcota</taxon>
        <taxon>Myxococcia</taxon>
        <taxon>Myxococcales</taxon>
        <taxon>Cystobacterineae</taxon>
        <taxon>Archangiaceae</taxon>
        <taxon>Stigmatella</taxon>
    </lineage>
</organism>
<name>Q092S1_STIAD</name>
<dbReference type="Proteomes" id="UP000032702">
    <property type="component" value="Unassembled WGS sequence"/>
</dbReference>
<feature type="compositionally biased region" description="Basic and acidic residues" evidence="1">
    <location>
        <begin position="562"/>
        <end position="575"/>
    </location>
</feature>
<reference evidence="2 3" key="1">
    <citation type="submission" date="2006-04" db="EMBL/GenBank/DDBJ databases">
        <authorList>
            <person name="Nierman W.C."/>
        </authorList>
    </citation>
    <scope>NUCLEOTIDE SEQUENCE [LARGE SCALE GENOMIC DNA]</scope>
    <source>
        <strain evidence="2 3">DW4/3-1</strain>
    </source>
</reference>
<feature type="region of interest" description="Disordered" evidence="1">
    <location>
        <begin position="560"/>
        <end position="582"/>
    </location>
</feature>
<gene>
    <name evidence="2" type="ORF">STIAU_2433</name>
</gene>
<comment type="caution">
    <text evidence="2">The sequence shown here is derived from an EMBL/GenBank/DDBJ whole genome shotgun (WGS) entry which is preliminary data.</text>
</comment>
<dbReference type="EMBL" id="AAMD01000048">
    <property type="protein sequence ID" value="EAU66728.1"/>
    <property type="molecule type" value="Genomic_DNA"/>
</dbReference>
<protein>
    <submittedName>
        <fullName evidence="2">Uncharacterized protein</fullName>
    </submittedName>
</protein>
<feature type="region of interest" description="Disordered" evidence="1">
    <location>
        <begin position="1"/>
        <end position="25"/>
    </location>
</feature>
<feature type="compositionally biased region" description="Basic and acidic residues" evidence="1">
    <location>
        <begin position="392"/>
        <end position="409"/>
    </location>
</feature>
<sequence>MRQLRRQAGTRPLVRQGEHPAPPLEPDHVLVQLGLALLHQGLGHLVKDPGIQLRGQPLAQLLPGESLPHGLALVKGGQHRHRAPLKGLEHVPREVEPLVPIHQPRRPLASQPLQGPGEGLRRQGRAAEQLRLGQPPVPRLPQQPRHLPAHVGPHQLRHHGGSPLAAARWGNGEHTPAGHRRPPAWKRPGSAKNEALPHQRGHGRGQTQLGQSRRARLQALLIQQGHRGFHLRGAQVQEQLAAAGQGGRHGGQQAQLHIQHPRLGHLPGAHQHHAALELPRLHPGEVHRRALAREHPLHGRAMHLEAPHAIGARPARQQRSALLLPQRPRQQRARHHRAKTLEGEDPVHRQERGALHRTRGQLPGRPGEAGPQLRQPLARPGGARHHGGSLQERPHGERHQIRLHQREPPLTKVRQQVRLGEGNDTGPHAQQAADVQVLARLGHDALVRGHHQHRQVHAPGARGHRLDEALVAGHIHHPRDGAALQRQVGKAQLQGDAAALLLFEPVCIDARQGFHQGRLAVVDVPRRPDDHPVNPRLRPCLVRVDVVASGGGARHRGLIVPGKDDHLGGRQRTEAGRIPSRP</sequence>
<feature type="region of interest" description="Disordered" evidence="1">
    <location>
        <begin position="104"/>
        <end position="212"/>
    </location>
</feature>
<feature type="compositionally biased region" description="Basic and acidic residues" evidence="1">
    <location>
        <begin position="339"/>
        <end position="354"/>
    </location>
</feature>
<evidence type="ECO:0000256" key="1">
    <source>
        <dbReference type="SAM" id="MobiDB-lite"/>
    </source>
</evidence>
<evidence type="ECO:0000313" key="2">
    <source>
        <dbReference type="EMBL" id="EAU66728.1"/>
    </source>
</evidence>
<evidence type="ECO:0000313" key="3">
    <source>
        <dbReference type="Proteomes" id="UP000032702"/>
    </source>
</evidence>
<accession>Q092S1</accession>
<dbReference type="AlphaFoldDB" id="Q092S1"/>
<feature type="compositionally biased region" description="Basic residues" evidence="1">
    <location>
        <begin position="329"/>
        <end position="338"/>
    </location>
</feature>